<dbReference type="PANTHER" id="PTHR42780">
    <property type="entry name" value="SOLEUCYL-TRNA SYNTHETASE"/>
    <property type="match status" value="1"/>
</dbReference>
<dbReference type="FunFam" id="1.10.730.10:FF:000004">
    <property type="entry name" value="Isoleucyl-tRNA synthetase, cytoplasmic"/>
    <property type="match status" value="1"/>
</dbReference>
<evidence type="ECO:0000256" key="4">
    <source>
        <dbReference type="ARBA" id="ARBA00022741"/>
    </source>
</evidence>
<evidence type="ECO:0000256" key="5">
    <source>
        <dbReference type="ARBA" id="ARBA00022840"/>
    </source>
</evidence>
<evidence type="ECO:0000256" key="7">
    <source>
        <dbReference type="ARBA" id="ARBA00023146"/>
    </source>
</evidence>
<dbReference type="Gene3D" id="1.10.730.10">
    <property type="entry name" value="Isoleucyl-tRNA Synthetase, Domain 1"/>
    <property type="match status" value="1"/>
</dbReference>
<dbReference type="CDD" id="cd00818">
    <property type="entry name" value="IleRS_core"/>
    <property type="match status" value="1"/>
</dbReference>
<dbReference type="CDD" id="cd07961">
    <property type="entry name" value="Anticodon_Ia_Ile_ABEc"/>
    <property type="match status" value="1"/>
</dbReference>
<dbReference type="InterPro" id="IPR009080">
    <property type="entry name" value="tRNAsynth_Ia_anticodon-bd"/>
</dbReference>
<dbReference type="AlphaFoldDB" id="A0A8K0JQM4"/>
<dbReference type="EC" id="6.1.1.5" evidence="2"/>
<keyword evidence="15" id="KW-1185">Reference proteome</keyword>
<evidence type="ECO:0000259" key="13">
    <source>
        <dbReference type="Pfam" id="PF08264"/>
    </source>
</evidence>
<dbReference type="GO" id="GO:0002161">
    <property type="term" value="F:aminoacyl-tRNA deacylase activity"/>
    <property type="evidence" value="ECO:0007669"/>
    <property type="project" value="InterPro"/>
</dbReference>
<organism evidence="14 15">
    <name type="scientific">Filobasidium floriforme</name>
    <dbReference type="NCBI Taxonomy" id="5210"/>
    <lineage>
        <taxon>Eukaryota</taxon>
        <taxon>Fungi</taxon>
        <taxon>Dikarya</taxon>
        <taxon>Basidiomycota</taxon>
        <taxon>Agaricomycotina</taxon>
        <taxon>Tremellomycetes</taxon>
        <taxon>Filobasidiales</taxon>
        <taxon>Filobasidiaceae</taxon>
        <taxon>Filobasidium</taxon>
    </lineage>
</organism>
<dbReference type="InterPro" id="IPR033709">
    <property type="entry name" value="Anticodon_Ile_ABEc"/>
</dbReference>
<evidence type="ECO:0000259" key="12">
    <source>
        <dbReference type="Pfam" id="PF00133"/>
    </source>
</evidence>
<dbReference type="InterPro" id="IPR009008">
    <property type="entry name" value="Val/Leu/Ile-tRNA-synth_edit"/>
</dbReference>
<protein>
    <recommendedName>
        <fullName evidence="10">Isoleucine--tRNA ligase, cytoplasmic</fullName>
        <ecNumber evidence="2">6.1.1.5</ecNumber>
    </recommendedName>
    <alternativeName>
        <fullName evidence="8">Isoleucyl-tRNA synthetase</fullName>
    </alternativeName>
</protein>
<keyword evidence="6 11" id="KW-0648">Protein biosynthesis</keyword>
<dbReference type="SUPFAM" id="SSF52374">
    <property type="entry name" value="Nucleotidylyl transferase"/>
    <property type="match status" value="1"/>
</dbReference>
<dbReference type="GO" id="GO:0006428">
    <property type="term" value="P:isoleucyl-tRNA aminoacylation"/>
    <property type="evidence" value="ECO:0007669"/>
    <property type="project" value="InterPro"/>
</dbReference>
<evidence type="ECO:0000256" key="6">
    <source>
        <dbReference type="ARBA" id="ARBA00022917"/>
    </source>
</evidence>
<dbReference type="Pfam" id="PF08264">
    <property type="entry name" value="Anticodon_1"/>
    <property type="match status" value="1"/>
</dbReference>
<dbReference type="Proteomes" id="UP000812966">
    <property type="component" value="Unassembled WGS sequence"/>
</dbReference>
<reference evidence="14" key="1">
    <citation type="submission" date="2020-04" db="EMBL/GenBank/DDBJ databases">
        <title>Analysis of mating type loci in Filobasidium floriforme.</title>
        <authorList>
            <person name="Nowrousian M."/>
        </authorList>
    </citation>
    <scope>NUCLEOTIDE SEQUENCE</scope>
    <source>
        <strain evidence="14">CBS 6242</strain>
    </source>
</reference>
<evidence type="ECO:0000256" key="3">
    <source>
        <dbReference type="ARBA" id="ARBA00022598"/>
    </source>
</evidence>
<dbReference type="SUPFAM" id="SSF50677">
    <property type="entry name" value="ValRS/IleRS/LeuRS editing domain"/>
    <property type="match status" value="1"/>
</dbReference>
<dbReference type="InterPro" id="IPR002301">
    <property type="entry name" value="Ile-tRNA-ligase"/>
</dbReference>
<dbReference type="GO" id="GO:0004822">
    <property type="term" value="F:isoleucine-tRNA ligase activity"/>
    <property type="evidence" value="ECO:0007669"/>
    <property type="project" value="UniProtKB-EC"/>
</dbReference>
<feature type="domain" description="Methionyl/Valyl/Leucyl/Isoleucyl-tRNA synthetase anticodon-binding" evidence="13">
    <location>
        <begin position="717"/>
        <end position="874"/>
    </location>
</feature>
<evidence type="ECO:0000256" key="10">
    <source>
        <dbReference type="ARBA" id="ARBA00069879"/>
    </source>
</evidence>
<accession>A0A8K0JQM4</accession>
<dbReference type="GO" id="GO:0000049">
    <property type="term" value="F:tRNA binding"/>
    <property type="evidence" value="ECO:0007669"/>
    <property type="project" value="InterPro"/>
</dbReference>
<dbReference type="Pfam" id="PF19302">
    <property type="entry name" value="DUF5915"/>
    <property type="match status" value="1"/>
</dbReference>
<evidence type="ECO:0000256" key="8">
    <source>
        <dbReference type="ARBA" id="ARBA00032665"/>
    </source>
</evidence>
<sequence length="1110" mass="127575">MSAEQHLAYDAIKPVTFPADDQKILEYWRKIDAFQTGQKLSRERLEKGEGKGEYRFYDGPPFATGLPHYGHLLLGTIKDMVTRYAYSNGYHVERRFGWDTHGLPVEHQIDKNLNITSKEDVMDLGIDKYNAACREIVLKYAGEWQSIVEKMGRWIDFENGYKTMDPTFMESVWWVFGQLWKKDMVYRGLRVMPYSTGCTTPLSNFEASDNYKDVDDPAVTVAFQLVDEPETSFLAWTTTPWTLPSNLSLCVNPDFEYVKVYDLTRERNFILLESLIGTLFKELAGGKKQDPKKPKYKVVGKFKGSDLKGWRYVPLFEYFSEQFEDRAYRVVCDSYVEATAGTGIVHQAPAFGEDDHRVAIANGIVAKDEMPPCPIDDAGRFTKEVPDFEGMHVKAADKPIMKYLVAAGRLIVQSTLRHSYPFCWRSNTPLIYRAIPVWFVKVEEIKDKLVVNNEKTRWVPENVRDGRFGGWLRNARDWNVSRNRYWGTPIPLWTSSDYEEIVCINSVEELEKLSGVTGIKDLHRENIDHITIPSKQGKGDLKRVEEVFDCWFESGSMPYAQQHYPFSTSDEKFQRAFPADFVAEGIDQTRGWFYTLIVLGTHLFDTAPWKNLIVSGLVLGSDGKKMSKSLRNYPDPEEILHQYGSDALRLYLVNSPVVRGDNLIFQDHGVRDVRNTVIGRWINSLRFFIGQAELYERTHGEKFVYNPNATKSENVMDRWILARCQSLIKHVKQEMEAYRLYTVVPRLLDLIAELTNWYIRFNRNRLKGDGGHEDTVAALNTLFETLYTLSLALCPFTPFTSENLYHALLPFTSAAQHGNEDVRSVHFRMFPEVREEYFDEVVERQVKRMQTVIDLTRLLRDRKKLAIKQPLKEIVVFHHDAEYLDDVKSLERYIQEELNVFSVTLTSDEEKVGIKYKATADWPTLGKKLRKDLGRVKNGLPKLTSDEVKAFAQSGEVEVDGIKLVKGDLVVTRYVELAANSTGGEDEWDTNTDNDVVVLLDVRKHAELEEHLTRRDLTTRCQQLRKASGLQPADDVEIYYEFVGDVRDALEEIVKGHEDVISKKVGAVPRALPRELKGRVIGKEEVKDGASEEGGYRLYVVEKLMRPGSI</sequence>
<dbReference type="InterPro" id="IPR002300">
    <property type="entry name" value="aa-tRNA-synth_Ia"/>
</dbReference>
<evidence type="ECO:0000256" key="1">
    <source>
        <dbReference type="ARBA" id="ARBA00005594"/>
    </source>
</evidence>
<feature type="domain" description="Aminoacyl-tRNA synthetase class Ia" evidence="12">
    <location>
        <begin position="24"/>
        <end position="660"/>
    </location>
</feature>
<comment type="caution">
    <text evidence="14">The sequence shown here is derived from an EMBL/GenBank/DDBJ whole genome shotgun (WGS) entry which is preliminary data.</text>
</comment>
<evidence type="ECO:0000256" key="9">
    <source>
        <dbReference type="ARBA" id="ARBA00048359"/>
    </source>
</evidence>
<dbReference type="FunFam" id="3.90.740.10:FF:000044">
    <property type="entry name" value="Isoleucine--tRNA ligase"/>
    <property type="match status" value="1"/>
</dbReference>
<name>A0A8K0JQM4_9TREE</name>
<dbReference type="InterPro" id="IPR023586">
    <property type="entry name" value="Ile-tRNA-ligase_type2"/>
</dbReference>
<dbReference type="InterPro" id="IPR001412">
    <property type="entry name" value="aa-tRNA-synth_I_CS"/>
</dbReference>
<evidence type="ECO:0000256" key="11">
    <source>
        <dbReference type="RuleBase" id="RU363035"/>
    </source>
</evidence>
<dbReference type="HAMAP" id="MF_02003">
    <property type="entry name" value="Ile_tRNA_synth_type2"/>
    <property type="match status" value="1"/>
</dbReference>
<comment type="similarity">
    <text evidence="1 11">Belongs to the class-I aminoacyl-tRNA synthetase family.</text>
</comment>
<dbReference type="FunFam" id="3.40.50.620:FF:000023">
    <property type="entry name" value="Isoleucyl-tRNA synthetase,cytoplasmic"/>
    <property type="match status" value="1"/>
</dbReference>
<dbReference type="FunFam" id="3.40.50.620:FF:000133">
    <property type="entry name" value="Isoleucyl-tRNA synthetase, cytoplasmic"/>
    <property type="match status" value="1"/>
</dbReference>
<dbReference type="NCBIfam" id="TIGR00392">
    <property type="entry name" value="ileS"/>
    <property type="match status" value="1"/>
</dbReference>
<dbReference type="InterPro" id="IPR013155">
    <property type="entry name" value="M/V/L/I-tRNA-synth_anticd-bd"/>
</dbReference>
<evidence type="ECO:0000256" key="2">
    <source>
        <dbReference type="ARBA" id="ARBA00013165"/>
    </source>
</evidence>
<gene>
    <name evidence="14" type="ORF">FFLO_01055</name>
</gene>
<dbReference type="PANTHER" id="PTHR42780:SF1">
    <property type="entry name" value="ISOLEUCINE--TRNA LIGASE, CYTOPLASMIC"/>
    <property type="match status" value="1"/>
</dbReference>
<dbReference type="PRINTS" id="PR00984">
    <property type="entry name" value="TRNASYNTHILE"/>
</dbReference>
<comment type="catalytic activity">
    <reaction evidence="9">
        <text>tRNA(Ile) + L-isoleucine + ATP = L-isoleucyl-tRNA(Ile) + AMP + diphosphate</text>
        <dbReference type="Rhea" id="RHEA:11060"/>
        <dbReference type="Rhea" id="RHEA-COMP:9666"/>
        <dbReference type="Rhea" id="RHEA-COMP:9695"/>
        <dbReference type="ChEBI" id="CHEBI:30616"/>
        <dbReference type="ChEBI" id="CHEBI:33019"/>
        <dbReference type="ChEBI" id="CHEBI:58045"/>
        <dbReference type="ChEBI" id="CHEBI:78442"/>
        <dbReference type="ChEBI" id="CHEBI:78528"/>
        <dbReference type="ChEBI" id="CHEBI:456215"/>
        <dbReference type="EC" id="6.1.1.5"/>
    </reaction>
</comment>
<evidence type="ECO:0000313" key="15">
    <source>
        <dbReference type="Proteomes" id="UP000812966"/>
    </source>
</evidence>
<evidence type="ECO:0000313" key="14">
    <source>
        <dbReference type="EMBL" id="KAG7570961.1"/>
    </source>
</evidence>
<keyword evidence="7 11" id="KW-0030">Aminoacyl-tRNA synthetase</keyword>
<dbReference type="Gene3D" id="3.40.50.620">
    <property type="entry name" value="HUPs"/>
    <property type="match status" value="2"/>
</dbReference>
<keyword evidence="3 11" id="KW-0436">Ligase</keyword>
<dbReference type="InterPro" id="IPR014729">
    <property type="entry name" value="Rossmann-like_a/b/a_fold"/>
</dbReference>
<keyword evidence="5 11" id="KW-0067">ATP-binding</keyword>
<keyword evidence="4 11" id="KW-0547">Nucleotide-binding</keyword>
<dbReference type="SUPFAM" id="SSF47323">
    <property type="entry name" value="Anticodon-binding domain of a subclass of class I aminoacyl-tRNA synthetases"/>
    <property type="match status" value="1"/>
</dbReference>
<dbReference type="EMBL" id="JABELV010000014">
    <property type="protein sequence ID" value="KAG7570961.1"/>
    <property type="molecule type" value="Genomic_DNA"/>
</dbReference>
<dbReference type="PROSITE" id="PS00178">
    <property type="entry name" value="AA_TRNA_LIGASE_I"/>
    <property type="match status" value="1"/>
</dbReference>
<proteinExistence type="inferred from homology"/>
<dbReference type="GO" id="GO:0005524">
    <property type="term" value="F:ATP binding"/>
    <property type="evidence" value="ECO:0007669"/>
    <property type="project" value="UniProtKB-KW"/>
</dbReference>
<dbReference type="Pfam" id="PF00133">
    <property type="entry name" value="tRNA-synt_1"/>
    <property type="match status" value="1"/>
</dbReference>